<accession>A0ABR5F2F3</accession>
<gene>
    <name evidence="13" type="ORF">FrCorBMG51_14760</name>
</gene>
<dbReference type="InterPro" id="IPR045605">
    <property type="entry name" value="KshA-like_C"/>
</dbReference>
<organism evidence="13 14">
    <name type="scientific">Protofrankia coriariae</name>
    <dbReference type="NCBI Taxonomy" id="1562887"/>
    <lineage>
        <taxon>Bacteria</taxon>
        <taxon>Bacillati</taxon>
        <taxon>Actinomycetota</taxon>
        <taxon>Actinomycetes</taxon>
        <taxon>Frankiales</taxon>
        <taxon>Frankiaceae</taxon>
        <taxon>Protofrankia</taxon>
    </lineage>
</organism>
<dbReference type="Gene3D" id="2.102.10.10">
    <property type="entry name" value="Rieske [2Fe-2S] iron-sulphur domain"/>
    <property type="match status" value="1"/>
</dbReference>
<dbReference type="Gene3D" id="3.90.380.10">
    <property type="entry name" value="Naphthalene 1,2-dioxygenase Alpha Subunit, Chain A, domain 1"/>
    <property type="match status" value="1"/>
</dbReference>
<evidence type="ECO:0000256" key="11">
    <source>
        <dbReference type="SAM" id="MobiDB-lite"/>
    </source>
</evidence>
<keyword evidence="2" id="KW-0001">2Fe-2S</keyword>
<evidence type="ECO:0000256" key="9">
    <source>
        <dbReference type="ARBA" id="ARBA00030944"/>
    </source>
</evidence>
<dbReference type="Proteomes" id="UP000035425">
    <property type="component" value="Unassembled WGS sequence"/>
</dbReference>
<dbReference type="SUPFAM" id="SSF50022">
    <property type="entry name" value="ISP domain"/>
    <property type="match status" value="1"/>
</dbReference>
<dbReference type="PROSITE" id="PS51296">
    <property type="entry name" value="RIESKE"/>
    <property type="match status" value="1"/>
</dbReference>
<comment type="subunit">
    <text evidence="10">Homotrimer. The two-component system 3-ketosteroid-9-alpha-monooxygenase is composed of an oxygenase component KshA and a reductase component KshB.</text>
</comment>
<dbReference type="InterPro" id="IPR036922">
    <property type="entry name" value="Rieske_2Fe-2S_sf"/>
</dbReference>
<keyword evidence="4" id="KW-0442">Lipid degradation</keyword>
<dbReference type="Pfam" id="PF19298">
    <property type="entry name" value="KshA_C"/>
    <property type="match status" value="1"/>
</dbReference>
<keyword evidence="8" id="KW-0753">Steroid metabolism</keyword>
<evidence type="ECO:0000256" key="1">
    <source>
        <dbReference type="ARBA" id="ARBA00001962"/>
    </source>
</evidence>
<keyword evidence="6" id="KW-0408">Iron</keyword>
<dbReference type="InterPro" id="IPR017941">
    <property type="entry name" value="Rieske_2Fe-2S"/>
</dbReference>
<proteinExistence type="predicted"/>
<feature type="domain" description="Rieske" evidence="12">
    <location>
        <begin position="34"/>
        <end position="138"/>
    </location>
</feature>
<name>A0ABR5F2F3_9ACTN</name>
<keyword evidence="8" id="KW-0443">Lipid metabolism</keyword>
<reference evidence="13 14" key="1">
    <citation type="submission" date="2014-12" db="EMBL/GenBank/DDBJ databases">
        <title>Frankia sp. BMG5.1 draft genome.</title>
        <authorList>
            <person name="Gtari M."/>
            <person name="Ghodhbane-Gtari F."/>
            <person name="Nouioui I."/>
            <person name="Ktari A."/>
            <person name="Hezbri K."/>
            <person name="Mimouni W."/>
            <person name="Sbissi I."/>
            <person name="Ayari A."/>
            <person name="Yamanaka T."/>
            <person name="Normand P."/>
            <person name="Tisa L.S."/>
            <person name="Boudabous A."/>
        </authorList>
    </citation>
    <scope>NUCLEOTIDE SEQUENCE [LARGE SCALE GENOMIC DNA]</scope>
    <source>
        <strain evidence="13 14">BMG5.1</strain>
    </source>
</reference>
<evidence type="ECO:0000313" key="14">
    <source>
        <dbReference type="Proteomes" id="UP000035425"/>
    </source>
</evidence>
<comment type="caution">
    <text evidence="13">The sequence shown here is derived from an EMBL/GenBank/DDBJ whole genome shotgun (WGS) entry which is preliminary data.</text>
</comment>
<evidence type="ECO:0000256" key="10">
    <source>
        <dbReference type="ARBA" id="ARBA00046982"/>
    </source>
</evidence>
<evidence type="ECO:0000256" key="8">
    <source>
        <dbReference type="ARBA" id="ARBA00023221"/>
    </source>
</evidence>
<evidence type="ECO:0000256" key="4">
    <source>
        <dbReference type="ARBA" id="ARBA00022963"/>
    </source>
</evidence>
<keyword evidence="14" id="KW-1185">Reference proteome</keyword>
<evidence type="ECO:0000256" key="5">
    <source>
        <dbReference type="ARBA" id="ARBA00023002"/>
    </source>
</evidence>
<keyword evidence="5" id="KW-0560">Oxidoreductase</keyword>
<evidence type="ECO:0000256" key="6">
    <source>
        <dbReference type="ARBA" id="ARBA00023004"/>
    </source>
</evidence>
<dbReference type="RefSeq" id="WP_047223647.1">
    <property type="nucleotide sequence ID" value="NZ_JWIO01000023.1"/>
</dbReference>
<comment type="cofactor">
    <cofactor evidence="1">
        <name>Fe cation</name>
        <dbReference type="ChEBI" id="CHEBI:24875"/>
    </cofactor>
</comment>
<sequence>MSARRRRLKAYDRRLLANQPVSEKQRTDYPVGWYFARYGEDLKPGDVVPLELMSHQWALFRTKSGKVGIIDSLCCHAGADLARSGWVTEDRLACGYHAWEFETDGRCTSMPRVPTDKIPARARQRSIPVIERAGNIYFWYGPEPVRAFVDLSHFESDRFENVKGQIYIGRGDPERISEHIVDSYHFPYSHKIKVPVEYSVLANEGNRFEFQLHPLSNAGDARLQAISTHAFGEMAAPCIGVYRTQTSTKINRKTPLLTVLTAATPIREGLFTFSWRIAVRKIGPDRYFLPLNKAFARFMFFLVRWNYYSDMEVLKWMRNPPAKPLLVKPDGPAIREFRQFYRRHVIPGWRWGDPAPEGWTGSNGGVKSTALAGVSVNGETGTVPATRAVAPNPTVPVNGTAPVNGAIPTPETRPGPIFAGKQGGPR</sequence>
<evidence type="ECO:0000259" key="12">
    <source>
        <dbReference type="PROSITE" id="PS51296"/>
    </source>
</evidence>
<evidence type="ECO:0000256" key="3">
    <source>
        <dbReference type="ARBA" id="ARBA00022723"/>
    </source>
</evidence>
<dbReference type="EMBL" id="JWIO01000023">
    <property type="protein sequence ID" value="KLL10898.1"/>
    <property type="molecule type" value="Genomic_DNA"/>
</dbReference>
<feature type="region of interest" description="Disordered" evidence="11">
    <location>
        <begin position="384"/>
        <end position="426"/>
    </location>
</feature>
<dbReference type="CDD" id="cd03469">
    <property type="entry name" value="Rieske_RO_Alpha_N"/>
    <property type="match status" value="1"/>
</dbReference>
<evidence type="ECO:0000313" key="13">
    <source>
        <dbReference type="EMBL" id="KLL10898.1"/>
    </source>
</evidence>
<dbReference type="PANTHER" id="PTHR21266:SF60">
    <property type="entry name" value="3-KETOSTEROID-9-ALPHA-MONOOXYGENASE, OXYGENASE COMPONENT"/>
    <property type="match status" value="1"/>
</dbReference>
<evidence type="ECO:0000256" key="7">
    <source>
        <dbReference type="ARBA" id="ARBA00023014"/>
    </source>
</evidence>
<evidence type="ECO:0000256" key="2">
    <source>
        <dbReference type="ARBA" id="ARBA00022714"/>
    </source>
</evidence>
<dbReference type="PANTHER" id="PTHR21266">
    <property type="entry name" value="IRON-SULFUR DOMAIN CONTAINING PROTEIN"/>
    <property type="match status" value="1"/>
</dbReference>
<protein>
    <recommendedName>
        <fullName evidence="9">Rieske-type oxygenase</fullName>
    </recommendedName>
</protein>
<keyword evidence="3" id="KW-0479">Metal-binding</keyword>
<keyword evidence="7" id="KW-0411">Iron-sulfur</keyword>
<dbReference type="Pfam" id="PF00355">
    <property type="entry name" value="Rieske"/>
    <property type="match status" value="1"/>
</dbReference>
<dbReference type="InterPro" id="IPR050584">
    <property type="entry name" value="Cholesterol_7-desaturase"/>
</dbReference>